<dbReference type="SMART" id="SM00382">
    <property type="entry name" value="AAA"/>
    <property type="match status" value="2"/>
</dbReference>
<evidence type="ECO:0000313" key="12">
    <source>
        <dbReference type="Proteomes" id="UP000712157"/>
    </source>
</evidence>
<comment type="caution">
    <text evidence="11">The sequence shown here is derived from an EMBL/GenBank/DDBJ whole genome shotgun (WGS) entry which is preliminary data.</text>
</comment>
<dbReference type="PANTHER" id="PTHR43790:SF3">
    <property type="entry name" value="D-ALLOSE IMPORT ATP-BINDING PROTEIN ALSA-RELATED"/>
    <property type="match status" value="1"/>
</dbReference>
<reference evidence="11" key="1">
    <citation type="submission" date="2021-06" db="EMBL/GenBank/DDBJ databases">
        <title>Description of novel taxa of the family Lachnospiraceae.</title>
        <authorList>
            <person name="Chaplin A.V."/>
            <person name="Sokolova S.R."/>
            <person name="Pikina A.P."/>
            <person name="Korzhanova M."/>
            <person name="Belova V."/>
            <person name="Korostin D."/>
            <person name="Efimov B.A."/>
        </authorList>
    </citation>
    <scope>NUCLEOTIDE SEQUENCE</scope>
    <source>
        <strain evidence="11">ASD5720</strain>
    </source>
</reference>
<dbReference type="PROSITE" id="PS50893">
    <property type="entry name" value="ABC_TRANSPORTER_2"/>
    <property type="match status" value="2"/>
</dbReference>
<dbReference type="GO" id="GO:0016887">
    <property type="term" value="F:ATP hydrolysis activity"/>
    <property type="evidence" value="ECO:0007669"/>
    <property type="project" value="InterPro"/>
</dbReference>
<dbReference type="InterPro" id="IPR003439">
    <property type="entry name" value="ABC_transporter-like_ATP-bd"/>
</dbReference>
<keyword evidence="3" id="KW-1003">Cell membrane</keyword>
<keyword evidence="9" id="KW-0472">Membrane</keyword>
<dbReference type="SUPFAM" id="SSF52540">
    <property type="entry name" value="P-loop containing nucleoside triphosphate hydrolases"/>
    <property type="match status" value="2"/>
</dbReference>
<evidence type="ECO:0000256" key="7">
    <source>
        <dbReference type="ARBA" id="ARBA00022840"/>
    </source>
</evidence>
<dbReference type="GO" id="GO:0005524">
    <property type="term" value="F:ATP binding"/>
    <property type="evidence" value="ECO:0007669"/>
    <property type="project" value="UniProtKB-KW"/>
</dbReference>
<evidence type="ECO:0000256" key="5">
    <source>
        <dbReference type="ARBA" id="ARBA00022737"/>
    </source>
</evidence>
<dbReference type="InterPro" id="IPR017871">
    <property type="entry name" value="ABC_transporter-like_CS"/>
</dbReference>
<dbReference type="CDD" id="cd03216">
    <property type="entry name" value="ABC_Carb_Monos_I"/>
    <property type="match status" value="1"/>
</dbReference>
<evidence type="ECO:0000256" key="4">
    <source>
        <dbReference type="ARBA" id="ARBA00022597"/>
    </source>
</evidence>
<dbReference type="Pfam" id="PF00005">
    <property type="entry name" value="ABC_tran"/>
    <property type="match status" value="2"/>
</dbReference>
<evidence type="ECO:0000256" key="3">
    <source>
        <dbReference type="ARBA" id="ARBA00022475"/>
    </source>
</evidence>
<sequence length="501" mass="55813">MNEKPILQIRQVEKRFPGNYVLRKIDLDVYPGEVLGLIGENGAGKSTLMKIITGVYSLDGGEIIFEGQKVSFQNTKEALASGIAIIHQEFNLFQNLSVAENIFLDRDGYHDKGGRVDWKKTRQEARRILKELGAEFDVDTQVSEIGVREQQLIEIAKAISSNAKVIIMDEPSAALPQNEVGHLFDVIRLLKERGCSIIYVSHRMKEIEEICDRVAVLRNGTNVGTMQLANTNMHEIITLMCGREITDYYPHVQLEPGDVALQVEGLTNQYVKNVSFRVHKKEILGIYGLAGSGSVQLAECIFGLNRFREGKIVTVKGTAEKHTPEEAMSLGIAYVPPDRRREGIIKELSVEKNLILPQLRRYSKAGFLTQKKIKSRTIEYMKQLNILAVNSRMLLDNLSGGNQQKVVLARWLDVQPDVLILNEPTRGVDIGAKVEIYALIDKLAQQGLSIVMISSEIPEVIGMCDRVIVMNKGRISGTFASSELNQEVLLNTASVAQGKEG</sequence>
<accession>A0A949JZF1</accession>
<keyword evidence="6" id="KW-0547">Nucleotide-binding</keyword>
<feature type="domain" description="ABC transporter" evidence="10">
    <location>
        <begin position="7"/>
        <end position="244"/>
    </location>
</feature>
<evidence type="ECO:0000256" key="2">
    <source>
        <dbReference type="ARBA" id="ARBA00022448"/>
    </source>
</evidence>
<dbReference type="AlphaFoldDB" id="A0A949JZF1"/>
<evidence type="ECO:0000259" key="10">
    <source>
        <dbReference type="PROSITE" id="PS50893"/>
    </source>
</evidence>
<dbReference type="Gene3D" id="3.40.50.300">
    <property type="entry name" value="P-loop containing nucleotide triphosphate hydrolases"/>
    <property type="match status" value="2"/>
</dbReference>
<gene>
    <name evidence="11" type="ORF">KTH89_16035</name>
</gene>
<proteinExistence type="predicted"/>
<dbReference type="PROSITE" id="PS00211">
    <property type="entry name" value="ABC_TRANSPORTER_1"/>
    <property type="match status" value="1"/>
</dbReference>
<dbReference type="InterPro" id="IPR027417">
    <property type="entry name" value="P-loop_NTPase"/>
</dbReference>
<evidence type="ECO:0000256" key="6">
    <source>
        <dbReference type="ARBA" id="ARBA00022741"/>
    </source>
</evidence>
<organism evidence="11 12">
    <name type="scientific">Diplocloster agilis</name>
    <dbReference type="NCBI Taxonomy" id="2850323"/>
    <lineage>
        <taxon>Bacteria</taxon>
        <taxon>Bacillati</taxon>
        <taxon>Bacillota</taxon>
        <taxon>Clostridia</taxon>
        <taxon>Lachnospirales</taxon>
        <taxon>Lachnospiraceae</taxon>
        <taxon>Diplocloster</taxon>
    </lineage>
</organism>
<dbReference type="InterPro" id="IPR003593">
    <property type="entry name" value="AAA+_ATPase"/>
</dbReference>
<evidence type="ECO:0000256" key="8">
    <source>
        <dbReference type="ARBA" id="ARBA00022967"/>
    </source>
</evidence>
<name>A0A949JZF1_9FIRM</name>
<dbReference type="FunFam" id="3.40.50.300:FF:000127">
    <property type="entry name" value="Ribose import ATP-binding protein RbsA"/>
    <property type="match status" value="1"/>
</dbReference>
<keyword evidence="7 11" id="KW-0067">ATP-binding</keyword>
<evidence type="ECO:0000256" key="9">
    <source>
        <dbReference type="ARBA" id="ARBA00023136"/>
    </source>
</evidence>
<dbReference type="CDD" id="cd03215">
    <property type="entry name" value="ABC_Carb_Monos_II"/>
    <property type="match status" value="1"/>
</dbReference>
<keyword evidence="2" id="KW-0813">Transport</keyword>
<dbReference type="EMBL" id="JAHQCW010000028">
    <property type="protein sequence ID" value="MBU9738053.1"/>
    <property type="molecule type" value="Genomic_DNA"/>
</dbReference>
<dbReference type="Proteomes" id="UP000712157">
    <property type="component" value="Unassembled WGS sequence"/>
</dbReference>
<evidence type="ECO:0000313" key="11">
    <source>
        <dbReference type="EMBL" id="MBU9738053.1"/>
    </source>
</evidence>
<keyword evidence="5" id="KW-0677">Repeat</keyword>
<dbReference type="InterPro" id="IPR050107">
    <property type="entry name" value="ABC_carbohydrate_import_ATPase"/>
</dbReference>
<keyword evidence="8" id="KW-1278">Translocase</keyword>
<dbReference type="GO" id="GO:0005886">
    <property type="term" value="C:plasma membrane"/>
    <property type="evidence" value="ECO:0007669"/>
    <property type="project" value="UniProtKB-SubCell"/>
</dbReference>
<evidence type="ECO:0000256" key="1">
    <source>
        <dbReference type="ARBA" id="ARBA00004202"/>
    </source>
</evidence>
<comment type="subcellular location">
    <subcellularLocation>
        <location evidence="1">Cell membrane</location>
        <topology evidence="1">Peripheral membrane protein</topology>
    </subcellularLocation>
</comment>
<dbReference type="RefSeq" id="WP_238722362.1">
    <property type="nucleotide sequence ID" value="NZ_JAHQCW010000028.1"/>
</dbReference>
<keyword evidence="4" id="KW-0762">Sugar transport</keyword>
<keyword evidence="12" id="KW-1185">Reference proteome</keyword>
<feature type="domain" description="ABC transporter" evidence="10">
    <location>
        <begin position="254"/>
        <end position="497"/>
    </location>
</feature>
<protein>
    <submittedName>
        <fullName evidence="11">Sugar ABC transporter ATP-binding protein</fullName>
    </submittedName>
</protein>
<dbReference type="PANTHER" id="PTHR43790">
    <property type="entry name" value="CARBOHYDRATE TRANSPORT ATP-BINDING PROTEIN MG119-RELATED"/>
    <property type="match status" value="1"/>
</dbReference>